<sequence>MKCIVPLAGPDVWSDRYGLRPLFKVDGLPLIDLALTSRAWKGKLGGEDYIFVLRETEGGEQLKAHLSASFPRCRFVTLSHLSGGALFSTLAAMALVEPTEPLIIDLADILFSHGPADPAALFAKEGLGAAVPVFPSSQSCYSYLRIENGFAVEAREKQVISDHASAGVYMFRDVEVFLQSASYSIRNRDVLAYRNSLFICPMVNGVVAAGLKVVAPDVSDCRPVGKLFHNDN</sequence>
<dbReference type="InterPro" id="IPR029044">
    <property type="entry name" value="Nucleotide-diphossugar_trans"/>
</dbReference>
<dbReference type="Proteomes" id="UP000596351">
    <property type="component" value="Plasmid p1"/>
</dbReference>
<dbReference type="EMBL" id="CP032406">
    <property type="protein sequence ID" value="QRF54272.1"/>
    <property type="molecule type" value="Genomic_DNA"/>
</dbReference>
<accession>A0ABX7F3E9</accession>
<protein>
    <submittedName>
        <fullName evidence="1">Uncharacterized protein</fullName>
    </submittedName>
</protein>
<organism evidence="1 2">
    <name type="scientific">Rhizobium rosettiformans</name>
    <dbReference type="NCBI Taxonomy" id="1368430"/>
    <lineage>
        <taxon>Bacteria</taxon>
        <taxon>Pseudomonadati</taxon>
        <taxon>Pseudomonadota</taxon>
        <taxon>Alphaproteobacteria</taxon>
        <taxon>Hyphomicrobiales</taxon>
        <taxon>Rhizobiaceae</taxon>
        <taxon>Rhizobium/Agrobacterium group</taxon>
        <taxon>Rhizobium</taxon>
    </lineage>
</organism>
<gene>
    <name evidence="1" type="ORF">D4A92_22345</name>
</gene>
<keyword evidence="1" id="KW-0614">Plasmid</keyword>
<keyword evidence="2" id="KW-1185">Reference proteome</keyword>
<name>A0ABX7F3E9_9HYPH</name>
<geneLocation type="plasmid" evidence="1 2">
    <name>p1</name>
</geneLocation>
<dbReference type="RefSeq" id="WP_203020740.1">
    <property type="nucleotide sequence ID" value="NZ_CP032406.1"/>
</dbReference>
<proteinExistence type="predicted"/>
<dbReference type="Gene3D" id="3.90.550.10">
    <property type="entry name" value="Spore Coat Polysaccharide Biosynthesis Protein SpsA, Chain A"/>
    <property type="match status" value="1"/>
</dbReference>
<dbReference type="SUPFAM" id="SSF53448">
    <property type="entry name" value="Nucleotide-diphospho-sugar transferases"/>
    <property type="match status" value="1"/>
</dbReference>
<reference evidence="1 2" key="1">
    <citation type="submission" date="2018-09" db="EMBL/GenBank/DDBJ databases">
        <title>Rhizobium sp. MAE2-X.</title>
        <authorList>
            <person name="Lee Y."/>
            <person name="Jeon C.O."/>
        </authorList>
    </citation>
    <scope>NUCLEOTIDE SEQUENCE [LARGE SCALE GENOMIC DNA]</scope>
    <source>
        <strain evidence="1 2">MAE2-X</strain>
        <plasmid evidence="1 2">p1</plasmid>
    </source>
</reference>
<evidence type="ECO:0000313" key="1">
    <source>
        <dbReference type="EMBL" id="QRF54272.1"/>
    </source>
</evidence>
<evidence type="ECO:0000313" key="2">
    <source>
        <dbReference type="Proteomes" id="UP000596351"/>
    </source>
</evidence>